<feature type="domain" description="HD" evidence="1">
    <location>
        <begin position="29"/>
        <end position="122"/>
    </location>
</feature>
<gene>
    <name evidence="2" type="ORF">GCM10007415_30330</name>
</gene>
<evidence type="ECO:0000313" key="2">
    <source>
        <dbReference type="EMBL" id="GGG93367.1"/>
    </source>
</evidence>
<dbReference type="InterPro" id="IPR006674">
    <property type="entry name" value="HD_domain"/>
</dbReference>
<keyword evidence="3" id="KW-1185">Reference proteome</keyword>
<dbReference type="AlphaFoldDB" id="A0A917MBZ1"/>
<dbReference type="Gene3D" id="1.10.3210.10">
    <property type="entry name" value="Hypothetical protein af1432"/>
    <property type="match status" value="1"/>
</dbReference>
<accession>A0A917MBZ1</accession>
<sequence>MQLDLAEQYILNRLKEELSPDLTYHDEFHTRDVYSATLQIAQQEGVTGESLQLLLTAALFHDAGFLINAKGHEVSSCTIAQEVLPGFGYTEADIQLVCKLIMATAVPQQPLQHLEEIICDADLDYLGRDDFFRRSALLYEEMRNLGTVASKDAYDALQRAFLANHHYFTATAKRLRGKKKEENYKLLIA</sequence>
<dbReference type="CDD" id="cd00077">
    <property type="entry name" value="HDc"/>
    <property type="match status" value="1"/>
</dbReference>
<evidence type="ECO:0000259" key="1">
    <source>
        <dbReference type="Pfam" id="PF01966"/>
    </source>
</evidence>
<dbReference type="Proteomes" id="UP000660862">
    <property type="component" value="Unassembled WGS sequence"/>
</dbReference>
<name>A0A917MBZ1_9SPHI</name>
<organism evidence="2 3">
    <name type="scientific">Parapedobacter pyrenivorans</name>
    <dbReference type="NCBI Taxonomy" id="1305674"/>
    <lineage>
        <taxon>Bacteria</taxon>
        <taxon>Pseudomonadati</taxon>
        <taxon>Bacteroidota</taxon>
        <taxon>Sphingobacteriia</taxon>
        <taxon>Sphingobacteriales</taxon>
        <taxon>Sphingobacteriaceae</taxon>
        <taxon>Parapedobacter</taxon>
    </lineage>
</organism>
<reference evidence="2" key="1">
    <citation type="journal article" date="2014" name="Int. J. Syst. Evol. Microbiol.">
        <title>Complete genome sequence of Corynebacterium casei LMG S-19264T (=DSM 44701T), isolated from a smear-ripened cheese.</title>
        <authorList>
            <consortium name="US DOE Joint Genome Institute (JGI-PGF)"/>
            <person name="Walter F."/>
            <person name="Albersmeier A."/>
            <person name="Kalinowski J."/>
            <person name="Ruckert C."/>
        </authorList>
    </citation>
    <scope>NUCLEOTIDE SEQUENCE</scope>
    <source>
        <strain evidence="2">CGMCC 1.12195</strain>
    </source>
</reference>
<dbReference type="InterPro" id="IPR003607">
    <property type="entry name" value="HD/PDEase_dom"/>
</dbReference>
<comment type="caution">
    <text evidence="2">The sequence shown here is derived from an EMBL/GenBank/DDBJ whole genome shotgun (WGS) entry which is preliminary data.</text>
</comment>
<dbReference type="EMBL" id="BMER01000003">
    <property type="protein sequence ID" value="GGG93367.1"/>
    <property type="molecule type" value="Genomic_DNA"/>
</dbReference>
<protein>
    <recommendedName>
        <fullName evidence="1">HD domain-containing protein</fullName>
    </recommendedName>
</protein>
<evidence type="ECO:0000313" key="3">
    <source>
        <dbReference type="Proteomes" id="UP000660862"/>
    </source>
</evidence>
<dbReference type="SUPFAM" id="SSF109604">
    <property type="entry name" value="HD-domain/PDEase-like"/>
    <property type="match status" value="1"/>
</dbReference>
<reference evidence="2" key="2">
    <citation type="submission" date="2020-09" db="EMBL/GenBank/DDBJ databases">
        <authorList>
            <person name="Sun Q."/>
            <person name="Zhou Y."/>
        </authorList>
    </citation>
    <scope>NUCLEOTIDE SEQUENCE</scope>
    <source>
        <strain evidence="2">CGMCC 1.12195</strain>
    </source>
</reference>
<proteinExistence type="predicted"/>
<dbReference type="RefSeq" id="WP_188506921.1">
    <property type="nucleotide sequence ID" value="NZ_BMER01000003.1"/>
</dbReference>
<dbReference type="Pfam" id="PF01966">
    <property type="entry name" value="HD"/>
    <property type="match status" value="1"/>
</dbReference>